<dbReference type="GO" id="GO:0006887">
    <property type="term" value="P:exocytosis"/>
    <property type="evidence" value="ECO:0007669"/>
    <property type="project" value="TreeGrafter"/>
</dbReference>
<feature type="domain" description="Exocyst complex component Sec10-like alpha-helical bundle" evidence="2">
    <location>
        <begin position="75"/>
        <end position="151"/>
    </location>
</feature>
<dbReference type="GO" id="GO:0000145">
    <property type="term" value="C:exocyst"/>
    <property type="evidence" value="ECO:0007669"/>
    <property type="project" value="TreeGrafter"/>
</dbReference>
<name>A0A843V1G7_COLES</name>
<feature type="region of interest" description="Disordered" evidence="1">
    <location>
        <begin position="1"/>
        <end position="74"/>
    </location>
</feature>
<dbReference type="InterPro" id="IPR009976">
    <property type="entry name" value="Sec10-like"/>
</dbReference>
<evidence type="ECO:0000259" key="2">
    <source>
        <dbReference type="Pfam" id="PF07393"/>
    </source>
</evidence>
<dbReference type="Proteomes" id="UP000652761">
    <property type="component" value="Unassembled WGS sequence"/>
</dbReference>
<evidence type="ECO:0000313" key="3">
    <source>
        <dbReference type="EMBL" id="MQL88527.1"/>
    </source>
</evidence>
<dbReference type="PANTHER" id="PTHR12100:SF0">
    <property type="entry name" value="EXOCYST COMPLEX COMPONENT 5"/>
    <property type="match status" value="1"/>
</dbReference>
<gene>
    <name evidence="3" type="ORF">Taro_021096</name>
</gene>
<sequence length="160" mass="18009">MANPPPLYKEDPSSLVPTKHPRKSREKTQRKRQETSAKHIAPVERLLSSEQKTTDYRSPDDGNAPDHRPTTTCINGGLRLKRDITEYGEFVRSFNAPSVDEKFELLGIVANVFIVAPESLASLFEGNPSIRKDALRFIQLREDFKSAKISSRLNAIMAES</sequence>
<protein>
    <recommendedName>
        <fullName evidence="2">Exocyst complex component Sec10-like alpha-helical bundle domain-containing protein</fullName>
    </recommendedName>
</protein>
<dbReference type="InterPro" id="IPR048627">
    <property type="entry name" value="Sec10_HB"/>
</dbReference>
<dbReference type="GO" id="GO:0006893">
    <property type="term" value="P:Golgi to plasma membrane transport"/>
    <property type="evidence" value="ECO:0007669"/>
    <property type="project" value="TreeGrafter"/>
</dbReference>
<feature type="compositionally biased region" description="Basic and acidic residues" evidence="1">
    <location>
        <begin position="52"/>
        <end position="69"/>
    </location>
</feature>
<dbReference type="AlphaFoldDB" id="A0A843V1G7"/>
<dbReference type="Pfam" id="PF07393">
    <property type="entry name" value="Sec10_HB"/>
    <property type="match status" value="1"/>
</dbReference>
<feature type="compositionally biased region" description="Basic residues" evidence="1">
    <location>
        <begin position="19"/>
        <end position="30"/>
    </location>
</feature>
<organism evidence="3 4">
    <name type="scientific">Colocasia esculenta</name>
    <name type="common">Wild taro</name>
    <name type="synonym">Arum esculentum</name>
    <dbReference type="NCBI Taxonomy" id="4460"/>
    <lineage>
        <taxon>Eukaryota</taxon>
        <taxon>Viridiplantae</taxon>
        <taxon>Streptophyta</taxon>
        <taxon>Embryophyta</taxon>
        <taxon>Tracheophyta</taxon>
        <taxon>Spermatophyta</taxon>
        <taxon>Magnoliopsida</taxon>
        <taxon>Liliopsida</taxon>
        <taxon>Araceae</taxon>
        <taxon>Aroideae</taxon>
        <taxon>Colocasieae</taxon>
        <taxon>Colocasia</taxon>
    </lineage>
</organism>
<evidence type="ECO:0000313" key="4">
    <source>
        <dbReference type="Proteomes" id="UP000652761"/>
    </source>
</evidence>
<evidence type="ECO:0000256" key="1">
    <source>
        <dbReference type="SAM" id="MobiDB-lite"/>
    </source>
</evidence>
<dbReference type="OrthoDB" id="125856at2759"/>
<dbReference type="EMBL" id="NMUH01001065">
    <property type="protein sequence ID" value="MQL88527.1"/>
    <property type="molecule type" value="Genomic_DNA"/>
</dbReference>
<accession>A0A843V1G7</accession>
<dbReference type="PANTHER" id="PTHR12100">
    <property type="entry name" value="SEC10"/>
    <property type="match status" value="1"/>
</dbReference>
<reference evidence="3" key="1">
    <citation type="submission" date="2017-07" db="EMBL/GenBank/DDBJ databases">
        <title>Taro Niue Genome Assembly and Annotation.</title>
        <authorList>
            <person name="Atibalentja N."/>
            <person name="Keating K."/>
            <person name="Fields C.J."/>
        </authorList>
    </citation>
    <scope>NUCLEOTIDE SEQUENCE</scope>
    <source>
        <strain evidence="3">Niue_2</strain>
        <tissue evidence="3">Leaf</tissue>
    </source>
</reference>
<keyword evidence="4" id="KW-1185">Reference proteome</keyword>
<comment type="caution">
    <text evidence="3">The sequence shown here is derived from an EMBL/GenBank/DDBJ whole genome shotgun (WGS) entry which is preliminary data.</text>
</comment>
<proteinExistence type="predicted"/>